<feature type="transmembrane region" description="Helical" evidence="1">
    <location>
        <begin position="131"/>
        <end position="157"/>
    </location>
</feature>
<organism evidence="2 3">
    <name type="scientific">Acrobeloides nanus</name>
    <dbReference type="NCBI Taxonomy" id="290746"/>
    <lineage>
        <taxon>Eukaryota</taxon>
        <taxon>Metazoa</taxon>
        <taxon>Ecdysozoa</taxon>
        <taxon>Nematoda</taxon>
        <taxon>Chromadorea</taxon>
        <taxon>Rhabditida</taxon>
        <taxon>Tylenchina</taxon>
        <taxon>Cephalobomorpha</taxon>
        <taxon>Cephaloboidea</taxon>
        <taxon>Cephalobidae</taxon>
        <taxon>Acrobeloides</taxon>
    </lineage>
</organism>
<dbReference type="AlphaFoldDB" id="A0A914BW58"/>
<accession>A0A914BW58</accession>
<evidence type="ECO:0000256" key="1">
    <source>
        <dbReference type="SAM" id="Phobius"/>
    </source>
</evidence>
<evidence type="ECO:0000313" key="2">
    <source>
        <dbReference type="Proteomes" id="UP000887540"/>
    </source>
</evidence>
<keyword evidence="2" id="KW-1185">Reference proteome</keyword>
<sequence length="183" mass="21313">MQDGLYFFGEDSRTCMEWVHIVDAAKFVILFDIAKLALETTLFSYKVGTFDAFSVTHLSWASLGVVFAIIGFVRKRYYFFWPFLLLKITEVIIAVFGLALLFVLGISGSVGRSFLKKMLKWKYRKIEDSDAIGFTLILFLVLLLLMFVNLYVLDIVYRAQAYFRKRAMAIYLQERKRVLTYIT</sequence>
<reference evidence="3" key="1">
    <citation type="submission" date="2022-11" db="UniProtKB">
        <authorList>
            <consortium name="WormBaseParasite"/>
        </authorList>
    </citation>
    <scope>IDENTIFICATION</scope>
</reference>
<keyword evidence="1" id="KW-0472">Membrane</keyword>
<dbReference type="Proteomes" id="UP000887540">
    <property type="component" value="Unplaced"/>
</dbReference>
<proteinExistence type="predicted"/>
<name>A0A914BW58_9BILA</name>
<keyword evidence="1" id="KW-0812">Transmembrane</keyword>
<feature type="transmembrane region" description="Helical" evidence="1">
    <location>
        <begin position="85"/>
        <end position="111"/>
    </location>
</feature>
<evidence type="ECO:0000313" key="3">
    <source>
        <dbReference type="WBParaSite" id="ACRNAN_Path_1140.g4405.t1"/>
    </source>
</evidence>
<keyword evidence="1" id="KW-1133">Transmembrane helix</keyword>
<feature type="transmembrane region" description="Helical" evidence="1">
    <location>
        <begin position="52"/>
        <end position="73"/>
    </location>
</feature>
<protein>
    <submittedName>
        <fullName evidence="3">Polycystin cation channel PKD1/PKD2 domain-containing protein</fullName>
    </submittedName>
</protein>
<dbReference type="WBParaSite" id="ACRNAN_Path_1140.g4405.t1">
    <property type="protein sequence ID" value="ACRNAN_Path_1140.g4405.t1"/>
    <property type="gene ID" value="ACRNAN_Path_1140.g4405"/>
</dbReference>